<name>A0A9P6GYF6_9MICR</name>
<keyword evidence="2" id="KW-1185">Reference proteome</keyword>
<dbReference type="AlphaFoldDB" id="A0A9P6GYF6"/>
<reference evidence="1 2" key="1">
    <citation type="journal article" date="2020" name="Genome Biol. Evol.">
        <title>Comparative genomics of strictly vertically transmitted, feminizing microsporidia endosymbionts of amphipod crustaceans.</title>
        <authorList>
            <person name="Cormier A."/>
            <person name="Chebbi M.A."/>
            <person name="Giraud I."/>
            <person name="Wattier R."/>
            <person name="Teixeira M."/>
            <person name="Gilbert C."/>
            <person name="Rigaud T."/>
            <person name="Cordaux R."/>
        </authorList>
    </citation>
    <scope>NUCLEOTIDE SEQUENCE [LARGE SCALE GENOMIC DNA]</scope>
    <source>
        <strain evidence="1 2">Ou3-Ou53</strain>
    </source>
</reference>
<sequence>MSKTFDSELQSTFLSGITRNLKEKNGDFSNSKSIKSHIPTLKGVTTPPVFRQCAKINNNNTLLNIIFDPLPHTMKTPLVNKIYLEQDELPSVGTQANETSKVQSLIAKFELIASQRPKDLPNNPNKNVKKQQINVTAPSHILQFNKTILNSNQTVLKNMQSLESPSETIFDISSKIKIFEEKVRTEKKASEPTKMSSKANIDRLYSFQSLKRFFESLN</sequence>
<accession>A0A9P6GYF6</accession>
<evidence type="ECO:0000313" key="2">
    <source>
        <dbReference type="Proteomes" id="UP000740883"/>
    </source>
</evidence>
<proteinExistence type="predicted"/>
<comment type="caution">
    <text evidence="1">The sequence shown here is derived from an EMBL/GenBank/DDBJ whole genome shotgun (WGS) entry which is preliminary data.</text>
</comment>
<organism evidence="1 2">
    <name type="scientific">Nosema granulosis</name>
    <dbReference type="NCBI Taxonomy" id="83296"/>
    <lineage>
        <taxon>Eukaryota</taxon>
        <taxon>Fungi</taxon>
        <taxon>Fungi incertae sedis</taxon>
        <taxon>Microsporidia</taxon>
        <taxon>Nosematidae</taxon>
        <taxon>Nosema</taxon>
    </lineage>
</organism>
<gene>
    <name evidence="1" type="ORF">NGRA_1954</name>
</gene>
<dbReference type="Proteomes" id="UP000740883">
    <property type="component" value="Unassembled WGS sequence"/>
</dbReference>
<evidence type="ECO:0000313" key="1">
    <source>
        <dbReference type="EMBL" id="KAF9762532.1"/>
    </source>
</evidence>
<protein>
    <submittedName>
        <fullName evidence="1">Uncharacterized protein</fullName>
    </submittedName>
</protein>
<dbReference type="EMBL" id="SBJO01000158">
    <property type="protein sequence ID" value="KAF9762532.1"/>
    <property type="molecule type" value="Genomic_DNA"/>
</dbReference>